<dbReference type="Pfam" id="PF00197">
    <property type="entry name" value="Kunitz_legume"/>
    <property type="match status" value="1"/>
</dbReference>
<evidence type="ECO:0000313" key="2">
    <source>
        <dbReference type="EMBL" id="GMN40996.1"/>
    </source>
</evidence>
<dbReference type="PANTHER" id="PTHR33107:SF5">
    <property type="entry name" value="KUNITZ TRYPSIN INHIBITOR 5"/>
    <property type="match status" value="1"/>
</dbReference>
<dbReference type="GO" id="GO:0004866">
    <property type="term" value="F:endopeptidase inhibitor activity"/>
    <property type="evidence" value="ECO:0007669"/>
    <property type="project" value="InterPro"/>
</dbReference>
<evidence type="ECO:0000313" key="3">
    <source>
        <dbReference type="Proteomes" id="UP001187192"/>
    </source>
</evidence>
<dbReference type="InterPro" id="IPR011065">
    <property type="entry name" value="Kunitz_inhibitor_STI-like_sf"/>
</dbReference>
<keyword evidence="1" id="KW-0732">Signal</keyword>
<feature type="chain" id="PRO_5041650169" evidence="1">
    <location>
        <begin position="26"/>
        <end position="217"/>
    </location>
</feature>
<protein>
    <submittedName>
        <fullName evidence="2">Uncharacterized protein</fullName>
    </submittedName>
</protein>
<keyword evidence="3" id="KW-1185">Reference proteome</keyword>
<dbReference type="Gramene" id="FCD_00019528-RA">
    <property type="protein sequence ID" value="FCD_00019528-RA:cds"/>
    <property type="gene ID" value="FCD_00019528"/>
</dbReference>
<organism evidence="2 3">
    <name type="scientific">Ficus carica</name>
    <name type="common">Common fig</name>
    <dbReference type="NCBI Taxonomy" id="3494"/>
    <lineage>
        <taxon>Eukaryota</taxon>
        <taxon>Viridiplantae</taxon>
        <taxon>Streptophyta</taxon>
        <taxon>Embryophyta</taxon>
        <taxon>Tracheophyta</taxon>
        <taxon>Spermatophyta</taxon>
        <taxon>Magnoliopsida</taxon>
        <taxon>eudicotyledons</taxon>
        <taxon>Gunneridae</taxon>
        <taxon>Pentapetalae</taxon>
        <taxon>rosids</taxon>
        <taxon>fabids</taxon>
        <taxon>Rosales</taxon>
        <taxon>Moraceae</taxon>
        <taxon>Ficeae</taxon>
        <taxon>Ficus</taxon>
    </lineage>
</organism>
<reference evidence="2" key="1">
    <citation type="submission" date="2023-07" db="EMBL/GenBank/DDBJ databases">
        <title>draft genome sequence of fig (Ficus carica).</title>
        <authorList>
            <person name="Takahashi T."/>
            <person name="Nishimura K."/>
        </authorList>
    </citation>
    <scope>NUCLEOTIDE SEQUENCE</scope>
</reference>
<gene>
    <name evidence="2" type="ORF">TIFTF001_010214</name>
</gene>
<evidence type="ECO:0000256" key="1">
    <source>
        <dbReference type="SAM" id="SignalP"/>
    </source>
</evidence>
<dbReference type="SUPFAM" id="SSF50386">
    <property type="entry name" value="STI-like"/>
    <property type="match status" value="1"/>
</dbReference>
<dbReference type="Proteomes" id="UP001187192">
    <property type="component" value="Unassembled WGS sequence"/>
</dbReference>
<name>A0AA88ABU4_FICCA</name>
<comment type="caution">
    <text evidence="2">The sequence shown here is derived from an EMBL/GenBank/DDBJ whole genome shotgun (WGS) entry which is preliminary data.</text>
</comment>
<proteinExistence type="predicted"/>
<feature type="signal peptide" evidence="1">
    <location>
        <begin position="1"/>
        <end position="25"/>
    </location>
</feature>
<dbReference type="PANTHER" id="PTHR33107">
    <property type="entry name" value="KUNITZ TRYPSIN INHIBITOR 2"/>
    <property type="match status" value="1"/>
</dbReference>
<sequence length="217" mass="23663">MEAIALLTLMFSILFLPFTTNGVSARHGISIIDQPPAVLDSSGNILLKGEYYYLKPAIPLFRLYTAAIVPGVYRNNTCWLQLAIEVFTYGITGVPVKFSPVEPTEDESIRESTDLNIKFSEELSSICGGTSVLKVGAIGDEFLSLGGAEEDRISWFKIEKASEISNNVYKLVSSSDPQVGRDVGNSTRFDGTKRLVLSDVALPFSFEPLRNGPSASK</sequence>
<dbReference type="Gene3D" id="2.80.10.50">
    <property type="match status" value="1"/>
</dbReference>
<dbReference type="EMBL" id="BTGU01000012">
    <property type="protein sequence ID" value="GMN40996.1"/>
    <property type="molecule type" value="Genomic_DNA"/>
</dbReference>
<dbReference type="AlphaFoldDB" id="A0AA88ABU4"/>
<dbReference type="SMART" id="SM00452">
    <property type="entry name" value="STI"/>
    <property type="match status" value="1"/>
</dbReference>
<accession>A0AA88ABU4</accession>
<dbReference type="InterPro" id="IPR002160">
    <property type="entry name" value="Prot_inh_Kunz-lg"/>
</dbReference>